<sequence>MRKNILATISRLNLDNEGWKQTICRAYQLLRKSNGEVLGAIIDFLFEAASHCQYIPQAVRAVHARLESLGAEVSSYVFDLLSKTVNSRREIEESMLREIGSVLALDGNCLTNSSELFPDQEKGTATNCLVDGPLKDANHHFSDIFLLINVLAIPSLAGEASQVFERGIAHGFIEDHSVAIILEKYAQRFSVSLEPSSYQHQVSEKEKKEESFVLKEFLP</sequence>
<evidence type="ECO:0000313" key="2">
    <source>
        <dbReference type="Proteomes" id="UP000008311"/>
    </source>
</evidence>
<dbReference type="InParanoid" id="B9T130"/>
<name>B9T130_RICCO</name>
<dbReference type="EMBL" id="EQ974322">
    <property type="protein sequence ID" value="EEF30431.1"/>
    <property type="molecule type" value="Genomic_DNA"/>
</dbReference>
<dbReference type="eggNOG" id="KOG1987">
    <property type="taxonomic scope" value="Eukaryota"/>
</dbReference>
<dbReference type="PANTHER" id="PTHR47242:SF2">
    <property type="entry name" value="FAMILY PROTEIN, PUTATIVE-RELATED"/>
    <property type="match status" value="1"/>
</dbReference>
<proteinExistence type="predicted"/>
<reference evidence="2" key="1">
    <citation type="journal article" date="2010" name="Nat. Biotechnol.">
        <title>Draft genome sequence of the oilseed species Ricinus communis.</title>
        <authorList>
            <person name="Chan A.P."/>
            <person name="Crabtree J."/>
            <person name="Zhao Q."/>
            <person name="Lorenzi H."/>
            <person name="Orvis J."/>
            <person name="Puiu D."/>
            <person name="Melake-Berhan A."/>
            <person name="Jones K.M."/>
            <person name="Redman J."/>
            <person name="Chen G."/>
            <person name="Cahoon E.B."/>
            <person name="Gedil M."/>
            <person name="Stanke M."/>
            <person name="Haas B.J."/>
            <person name="Wortman J.R."/>
            <person name="Fraser-Liggett C.M."/>
            <person name="Ravel J."/>
            <person name="Rabinowicz P.D."/>
        </authorList>
    </citation>
    <scope>NUCLEOTIDE SEQUENCE [LARGE SCALE GENOMIC DNA]</scope>
    <source>
        <strain evidence="2">cv. Hale</strain>
    </source>
</reference>
<keyword evidence="2" id="KW-1185">Reference proteome</keyword>
<dbReference type="STRING" id="3988.B9T130"/>
<dbReference type="PANTHER" id="PTHR47242">
    <property type="entry name" value="TRAF-LIKE FAMILY PROTEIN"/>
    <property type="match status" value="1"/>
</dbReference>
<accession>B9T130</accession>
<dbReference type="AlphaFoldDB" id="B9T130"/>
<gene>
    <name evidence="1" type="ORF">RCOM_0272080</name>
</gene>
<protein>
    <submittedName>
        <fullName evidence="1">Uncharacterized protein</fullName>
    </submittedName>
</protein>
<dbReference type="Proteomes" id="UP000008311">
    <property type="component" value="Unassembled WGS sequence"/>
</dbReference>
<evidence type="ECO:0000313" key="1">
    <source>
        <dbReference type="EMBL" id="EEF30431.1"/>
    </source>
</evidence>
<organism evidence="1 2">
    <name type="scientific">Ricinus communis</name>
    <name type="common">Castor bean</name>
    <dbReference type="NCBI Taxonomy" id="3988"/>
    <lineage>
        <taxon>Eukaryota</taxon>
        <taxon>Viridiplantae</taxon>
        <taxon>Streptophyta</taxon>
        <taxon>Embryophyta</taxon>
        <taxon>Tracheophyta</taxon>
        <taxon>Spermatophyta</taxon>
        <taxon>Magnoliopsida</taxon>
        <taxon>eudicotyledons</taxon>
        <taxon>Gunneridae</taxon>
        <taxon>Pentapetalae</taxon>
        <taxon>rosids</taxon>
        <taxon>fabids</taxon>
        <taxon>Malpighiales</taxon>
        <taxon>Euphorbiaceae</taxon>
        <taxon>Acalyphoideae</taxon>
        <taxon>Acalypheae</taxon>
        <taxon>Ricinus</taxon>
    </lineage>
</organism>